<name>A0A1C0TV46_9GAMM</name>
<evidence type="ECO:0000313" key="6">
    <source>
        <dbReference type="EMBL" id="OCQ23193.1"/>
    </source>
</evidence>
<evidence type="ECO:0000256" key="2">
    <source>
        <dbReference type="ARBA" id="ARBA00022723"/>
    </source>
</evidence>
<dbReference type="EMBL" id="MAUJ01000001">
    <property type="protein sequence ID" value="OCQ23193.1"/>
    <property type="molecule type" value="Genomic_DNA"/>
</dbReference>
<gene>
    <name evidence="6" type="ORF">A7985_04400</name>
</gene>
<protein>
    <submittedName>
        <fullName evidence="6">Aldehyde-activating protein</fullName>
    </submittedName>
</protein>
<organism evidence="6 7">
    <name type="scientific">Pseudoalteromonas luteoviolacea</name>
    <dbReference type="NCBI Taxonomy" id="43657"/>
    <lineage>
        <taxon>Bacteria</taxon>
        <taxon>Pseudomonadati</taxon>
        <taxon>Pseudomonadota</taxon>
        <taxon>Gammaproteobacteria</taxon>
        <taxon>Alteromonadales</taxon>
        <taxon>Pseudoalteromonadaceae</taxon>
        <taxon>Pseudoalteromonas</taxon>
    </lineage>
</organism>
<accession>A0A1C0TV46</accession>
<dbReference type="RefSeq" id="WP_065789178.1">
    <property type="nucleotide sequence ID" value="NZ_JAGJED010000001.1"/>
</dbReference>
<dbReference type="Proteomes" id="UP000093366">
    <property type="component" value="Unassembled WGS sequence"/>
</dbReference>
<reference evidence="7" key="1">
    <citation type="submission" date="2016-07" db="EMBL/GenBank/DDBJ databases">
        <authorList>
            <person name="Florea S."/>
            <person name="Webb J.S."/>
            <person name="Jaromczyk J."/>
            <person name="Schardl C.L."/>
        </authorList>
    </citation>
    <scope>NUCLEOTIDE SEQUENCE [LARGE SCALE GENOMIC DNA]</scope>
    <source>
        <strain evidence="7">IPB1</strain>
    </source>
</reference>
<dbReference type="GO" id="GO:0046872">
    <property type="term" value="F:metal ion binding"/>
    <property type="evidence" value="ECO:0007669"/>
    <property type="project" value="UniProtKB-KW"/>
</dbReference>
<evidence type="ECO:0000256" key="3">
    <source>
        <dbReference type="ARBA" id="ARBA00022833"/>
    </source>
</evidence>
<evidence type="ECO:0000259" key="5">
    <source>
        <dbReference type="PROSITE" id="PS51891"/>
    </source>
</evidence>
<evidence type="ECO:0000313" key="7">
    <source>
        <dbReference type="Proteomes" id="UP000093366"/>
    </source>
</evidence>
<keyword evidence="3" id="KW-0862">Zinc</keyword>
<dbReference type="PROSITE" id="PS51891">
    <property type="entry name" value="CENP_V_GFA"/>
    <property type="match status" value="1"/>
</dbReference>
<dbReference type="PANTHER" id="PTHR33337">
    <property type="entry name" value="GFA DOMAIN-CONTAINING PROTEIN"/>
    <property type="match status" value="1"/>
</dbReference>
<comment type="similarity">
    <text evidence="1">Belongs to the Gfa family.</text>
</comment>
<dbReference type="PANTHER" id="PTHR33337:SF40">
    <property type="entry name" value="CENP-V_GFA DOMAIN-CONTAINING PROTEIN-RELATED"/>
    <property type="match status" value="1"/>
</dbReference>
<evidence type="ECO:0000256" key="4">
    <source>
        <dbReference type="ARBA" id="ARBA00023239"/>
    </source>
</evidence>
<dbReference type="AlphaFoldDB" id="A0A1C0TV46"/>
<dbReference type="SUPFAM" id="SSF51316">
    <property type="entry name" value="Mss4-like"/>
    <property type="match status" value="1"/>
</dbReference>
<dbReference type="Gene3D" id="3.90.1590.10">
    <property type="entry name" value="glutathione-dependent formaldehyde- activating enzyme (gfa)"/>
    <property type="match status" value="1"/>
</dbReference>
<comment type="caution">
    <text evidence="6">The sequence shown here is derived from an EMBL/GenBank/DDBJ whole genome shotgun (WGS) entry which is preliminary data.</text>
</comment>
<sequence length="135" mass="15203">MKVIKGGCNCKAVSFEFKVNASAIYMCHCSICRRATGVNGVAVMIASKTDFKWCSGTRYIKTWRKPEHDWVCSFCTECGSSLPGENDDQRMYIPAGLVSNEYLQGIRVTHHLWVESKACWDEIGDDGKQHLKSMI</sequence>
<keyword evidence="2" id="KW-0479">Metal-binding</keyword>
<dbReference type="GO" id="GO:0016846">
    <property type="term" value="F:carbon-sulfur lyase activity"/>
    <property type="evidence" value="ECO:0007669"/>
    <property type="project" value="InterPro"/>
</dbReference>
<dbReference type="Pfam" id="PF04828">
    <property type="entry name" value="GFA"/>
    <property type="match status" value="1"/>
</dbReference>
<evidence type="ECO:0000256" key="1">
    <source>
        <dbReference type="ARBA" id="ARBA00005495"/>
    </source>
</evidence>
<dbReference type="InterPro" id="IPR011057">
    <property type="entry name" value="Mss4-like_sf"/>
</dbReference>
<keyword evidence="4" id="KW-0456">Lyase</keyword>
<dbReference type="InterPro" id="IPR006913">
    <property type="entry name" value="CENP-V/GFA"/>
</dbReference>
<feature type="domain" description="CENP-V/GFA" evidence="5">
    <location>
        <begin position="4"/>
        <end position="121"/>
    </location>
</feature>
<proteinExistence type="inferred from homology"/>
<dbReference type="OrthoDB" id="4188830at2"/>